<evidence type="ECO:0000256" key="3">
    <source>
        <dbReference type="SAM" id="MobiDB-lite"/>
    </source>
</evidence>
<keyword evidence="1" id="KW-0863">Zinc-finger</keyword>
<accession>A0A8C3CYG2</accession>
<sequence length="561" mass="61766">MAAPMEEPPCGQCGAAAAPYTCPRCNRRLCSLGCYRGHGACAEAFYREQVLQTLAAERGEAPPGRGRVQAALGRLRELREAGDPQAALGRGAWERLSPAERAEFVRMVRSGEALRLLPPWRPWWWRRGRAERLVEELGPGEEETGEKTGGVAEKEGKKGKKVEKAAKKESEMGEKVGRVAKNVDKMGKNMDKVAKKEGETGKKAKKVDEEAKKVDGKDKRDVGDAEEAEKEDKVAKKLDREDKNTKKEDKKAKGGHEEDKRDVEERREAKKRNKMAKTEAKMTAKEAKTDKRGDKMARKEAKMPRGGQEDDEEDMEDEDNTDEDEDEDTRGMEVDEDDDDDEGLAAPMPPVPVAVPPLRSLRAAPASPLLRFQLPNVLYGYAFALCLHRGDRALLPEMASAALASAAALRAHRPFASTAEALHDARREAEAAGYPPCPLGSAGTVLAVAQLLRGRRRRRPGEDAEAALQHLGRLLGAARRRLRGEEEERGRLGRARKKCLYLLAWSRERGAELAALAEEAARLHAEMAAAEAEVEALRGRLEAAWGGPRPPAPRVLVEEMG</sequence>
<dbReference type="PANTHER" id="PTHR15555">
    <property type="entry name" value="ZINC FINGER HIT DOMAIN CONTAINING PROTEIN 2 PROTEIN FON -RELATED"/>
    <property type="match status" value="1"/>
</dbReference>
<reference evidence="5" key="2">
    <citation type="submission" date="2025-09" db="UniProtKB">
        <authorList>
            <consortium name="Ensembl"/>
        </authorList>
    </citation>
    <scope>IDENTIFICATION</scope>
</reference>
<dbReference type="Proteomes" id="UP000694556">
    <property type="component" value="Unassembled WGS sequence"/>
</dbReference>
<dbReference type="Pfam" id="PF04438">
    <property type="entry name" value="zf-HIT"/>
    <property type="match status" value="1"/>
</dbReference>
<feature type="compositionally biased region" description="Basic and acidic residues" evidence="3">
    <location>
        <begin position="230"/>
        <end position="268"/>
    </location>
</feature>
<dbReference type="Ensembl" id="ENSCMMT00000029138.1">
    <property type="protein sequence ID" value="ENSCMMP00000026673.1"/>
    <property type="gene ID" value="ENSCMMG00000016400.1"/>
</dbReference>
<evidence type="ECO:0000313" key="5">
    <source>
        <dbReference type="Ensembl" id="ENSCMMP00000026673.1"/>
    </source>
</evidence>
<keyword evidence="2" id="KW-0175">Coiled coil</keyword>
<keyword evidence="1" id="KW-0862">Zinc</keyword>
<keyword evidence="6" id="KW-1185">Reference proteome</keyword>
<feature type="compositionally biased region" description="Acidic residues" evidence="3">
    <location>
        <begin position="309"/>
        <end position="343"/>
    </location>
</feature>
<feature type="compositionally biased region" description="Basic and acidic residues" evidence="3">
    <location>
        <begin position="152"/>
        <end position="223"/>
    </location>
</feature>
<dbReference type="InterPro" id="IPR007529">
    <property type="entry name" value="Znf_HIT"/>
</dbReference>
<reference evidence="5" key="1">
    <citation type="submission" date="2025-08" db="UniProtKB">
        <authorList>
            <consortium name="Ensembl"/>
        </authorList>
    </citation>
    <scope>IDENTIFICATION</scope>
</reference>
<feature type="domain" description="HIT-type" evidence="4">
    <location>
        <begin position="10"/>
        <end position="41"/>
    </location>
</feature>
<proteinExistence type="predicted"/>
<dbReference type="SUPFAM" id="SSF144232">
    <property type="entry name" value="HIT/MYND zinc finger-like"/>
    <property type="match status" value="1"/>
</dbReference>
<feature type="region of interest" description="Disordered" evidence="3">
    <location>
        <begin position="137"/>
        <end position="355"/>
    </location>
</feature>
<feature type="coiled-coil region" evidence="2">
    <location>
        <begin position="513"/>
        <end position="540"/>
    </location>
</feature>
<dbReference type="CDD" id="cd23024">
    <property type="entry name" value="zf-HIT_ZNHIT2-3"/>
    <property type="match status" value="1"/>
</dbReference>
<evidence type="ECO:0000256" key="2">
    <source>
        <dbReference type="SAM" id="Coils"/>
    </source>
</evidence>
<protein>
    <submittedName>
        <fullName evidence="5">Zinc finger HIT-type containing 2</fullName>
    </submittedName>
</protein>
<feature type="compositionally biased region" description="Basic and acidic residues" evidence="3">
    <location>
        <begin position="276"/>
        <end position="303"/>
    </location>
</feature>
<dbReference type="InterPro" id="IPR039646">
    <property type="entry name" value="ZNHIT2"/>
</dbReference>
<dbReference type="PANTHER" id="PTHR15555:SF0">
    <property type="entry name" value="ZINC FINGER HIT DOMAIN-CONTAINING PROTEIN 2"/>
    <property type="match status" value="1"/>
</dbReference>
<name>A0A8C3CYG2_CAIMO</name>
<dbReference type="AlphaFoldDB" id="A0A8C3CYG2"/>
<evidence type="ECO:0000256" key="1">
    <source>
        <dbReference type="PROSITE-ProRule" id="PRU00453"/>
    </source>
</evidence>
<evidence type="ECO:0000313" key="6">
    <source>
        <dbReference type="Proteomes" id="UP000694556"/>
    </source>
</evidence>
<organism evidence="5 6">
    <name type="scientific">Cairina moschata</name>
    <name type="common">Muscovy duck</name>
    <dbReference type="NCBI Taxonomy" id="8855"/>
    <lineage>
        <taxon>Eukaryota</taxon>
        <taxon>Metazoa</taxon>
        <taxon>Chordata</taxon>
        <taxon>Craniata</taxon>
        <taxon>Vertebrata</taxon>
        <taxon>Euteleostomi</taxon>
        <taxon>Archelosauria</taxon>
        <taxon>Archosauria</taxon>
        <taxon>Dinosauria</taxon>
        <taxon>Saurischia</taxon>
        <taxon>Theropoda</taxon>
        <taxon>Coelurosauria</taxon>
        <taxon>Aves</taxon>
        <taxon>Neognathae</taxon>
        <taxon>Galloanserae</taxon>
        <taxon>Anseriformes</taxon>
        <taxon>Anatidae</taxon>
        <taxon>Anatinae</taxon>
        <taxon>Cairina</taxon>
    </lineage>
</organism>
<keyword evidence="1" id="KW-0479">Metal-binding</keyword>
<dbReference type="GO" id="GO:0008270">
    <property type="term" value="F:zinc ion binding"/>
    <property type="evidence" value="ECO:0007669"/>
    <property type="project" value="UniProtKB-UniRule"/>
</dbReference>
<dbReference type="PROSITE" id="PS51083">
    <property type="entry name" value="ZF_HIT"/>
    <property type="match status" value="1"/>
</dbReference>
<evidence type="ECO:0000259" key="4">
    <source>
        <dbReference type="PROSITE" id="PS51083"/>
    </source>
</evidence>
<dbReference type="Gene3D" id="3.30.60.190">
    <property type="match status" value="1"/>
</dbReference>